<feature type="transmembrane region" description="Helical" evidence="1">
    <location>
        <begin position="124"/>
        <end position="144"/>
    </location>
</feature>
<accession>A0A345XXZ5</accession>
<reference evidence="2 3" key="1">
    <citation type="submission" date="2018-07" db="EMBL/GenBank/DDBJ databases">
        <title>Draft genome of the type strain Streptomyces armeniacus ATCC 15676.</title>
        <authorList>
            <person name="Labana P."/>
            <person name="Gosse J.T."/>
            <person name="Boddy C.N."/>
        </authorList>
    </citation>
    <scope>NUCLEOTIDE SEQUENCE [LARGE SCALE GENOMIC DNA]</scope>
    <source>
        <strain evidence="2 3">ATCC 15676</strain>
    </source>
</reference>
<proteinExistence type="predicted"/>
<keyword evidence="3" id="KW-1185">Reference proteome</keyword>
<dbReference type="RefSeq" id="WP_208883470.1">
    <property type="nucleotide sequence ID" value="NZ_CP031320.1"/>
</dbReference>
<dbReference type="KEGG" id="sarm:DVA86_31985"/>
<sequence>MSPSSVTKRSRIRRAGESAFGMLLLAKTALMALLAMLLLIAGVWTSWDTAEPAMFSGERERGTLAVGKCGDDECRGAFTPGSGGKPRDGVVISKTVAEGRGETLDVALRPGTDEVVRTGPAGMLYAWVPLAGALLLASVVVAGGLRLRRTAWVMGLLGAGVMGASFLTL</sequence>
<organism evidence="2 3">
    <name type="scientific">Streptomyces armeniacus</name>
    <dbReference type="NCBI Taxonomy" id="83291"/>
    <lineage>
        <taxon>Bacteria</taxon>
        <taxon>Bacillati</taxon>
        <taxon>Actinomycetota</taxon>
        <taxon>Actinomycetes</taxon>
        <taxon>Kitasatosporales</taxon>
        <taxon>Streptomycetaceae</taxon>
        <taxon>Streptomyces</taxon>
    </lineage>
</organism>
<keyword evidence="1" id="KW-0812">Transmembrane</keyword>
<name>A0A345XXZ5_9ACTN</name>
<keyword evidence="1" id="KW-0472">Membrane</keyword>
<feature type="transmembrane region" description="Helical" evidence="1">
    <location>
        <begin position="151"/>
        <end position="168"/>
    </location>
</feature>
<dbReference type="EMBL" id="CP031320">
    <property type="protein sequence ID" value="AXK36511.1"/>
    <property type="molecule type" value="Genomic_DNA"/>
</dbReference>
<gene>
    <name evidence="2" type="ORF">DVA86_31985</name>
</gene>
<dbReference type="AlphaFoldDB" id="A0A345XXZ5"/>
<evidence type="ECO:0000313" key="3">
    <source>
        <dbReference type="Proteomes" id="UP000254425"/>
    </source>
</evidence>
<dbReference type="Proteomes" id="UP000254425">
    <property type="component" value="Chromosome"/>
</dbReference>
<evidence type="ECO:0000313" key="2">
    <source>
        <dbReference type="EMBL" id="AXK36511.1"/>
    </source>
</evidence>
<feature type="transmembrane region" description="Helical" evidence="1">
    <location>
        <begin position="20"/>
        <end position="44"/>
    </location>
</feature>
<protein>
    <submittedName>
        <fullName evidence="2">Uncharacterized protein</fullName>
    </submittedName>
</protein>
<keyword evidence="1" id="KW-1133">Transmembrane helix</keyword>
<evidence type="ECO:0000256" key="1">
    <source>
        <dbReference type="SAM" id="Phobius"/>
    </source>
</evidence>